<comment type="similarity">
    <text evidence="2">Belongs to the xanthine dehydrogenase family.</text>
</comment>
<dbReference type="PANTHER" id="PTHR45444:SF3">
    <property type="entry name" value="XANTHINE DEHYDROGENASE"/>
    <property type="match status" value="1"/>
</dbReference>
<dbReference type="RefSeq" id="WP_014802450.1">
    <property type="nucleotide sequence ID" value="NC_018020.1"/>
</dbReference>
<evidence type="ECO:0000259" key="10">
    <source>
        <dbReference type="SMART" id="SM01008"/>
    </source>
</evidence>
<dbReference type="InterPro" id="IPR036856">
    <property type="entry name" value="Ald_Oxase/Xan_DH_a/b_sf"/>
</dbReference>
<keyword evidence="8" id="KW-0411">Iron-sulfur</keyword>
<dbReference type="InterPro" id="IPR008274">
    <property type="entry name" value="AldOxase/xan_DH_MoCoBD1"/>
</dbReference>
<keyword evidence="6 11" id="KW-0560">Oxidoreductase</keyword>
<dbReference type="AlphaFoldDB" id="I4B3S7"/>
<evidence type="ECO:0000256" key="4">
    <source>
        <dbReference type="ARBA" id="ARBA00022723"/>
    </source>
</evidence>
<dbReference type="Gene3D" id="3.30.365.10">
    <property type="entry name" value="Aldehyde oxidase/xanthine dehydrogenase, molybdopterin binding domain"/>
    <property type="match status" value="4"/>
</dbReference>
<dbReference type="InterPro" id="IPR037165">
    <property type="entry name" value="AldOxase/xan_DH_Mopterin-bd_sf"/>
</dbReference>
<evidence type="ECO:0000256" key="3">
    <source>
        <dbReference type="ARBA" id="ARBA00022630"/>
    </source>
</evidence>
<dbReference type="GO" id="GO:0005506">
    <property type="term" value="F:iron ion binding"/>
    <property type="evidence" value="ECO:0007669"/>
    <property type="project" value="InterPro"/>
</dbReference>
<evidence type="ECO:0000256" key="1">
    <source>
        <dbReference type="ARBA" id="ARBA00001974"/>
    </source>
</evidence>
<dbReference type="KEGG" id="tpx:Turpa_1286"/>
<name>I4B3S7_TURPD</name>
<dbReference type="Pfam" id="PF02738">
    <property type="entry name" value="MoCoBD_1"/>
    <property type="match status" value="1"/>
</dbReference>
<gene>
    <name evidence="11" type="ordered locus">Turpa_1286</name>
</gene>
<dbReference type="Gene3D" id="3.90.1170.50">
    <property type="entry name" value="Aldehyde oxidase/xanthine dehydrogenase, a/b hammerhead"/>
    <property type="match status" value="1"/>
</dbReference>
<evidence type="ECO:0000256" key="9">
    <source>
        <dbReference type="ARBA" id="ARBA00053029"/>
    </source>
</evidence>
<dbReference type="InterPro" id="IPR000674">
    <property type="entry name" value="Ald_Oxase/Xan_DH_a/b"/>
</dbReference>
<dbReference type="EMBL" id="CP002959">
    <property type="protein sequence ID" value="AFM11934.1"/>
    <property type="molecule type" value="Genomic_DNA"/>
</dbReference>
<evidence type="ECO:0000256" key="7">
    <source>
        <dbReference type="ARBA" id="ARBA00023004"/>
    </source>
</evidence>
<dbReference type="PANTHER" id="PTHR45444">
    <property type="entry name" value="XANTHINE DEHYDROGENASE"/>
    <property type="match status" value="1"/>
</dbReference>
<dbReference type="InterPro" id="IPR016208">
    <property type="entry name" value="Ald_Oxase/xanthine_DH-like"/>
</dbReference>
<reference evidence="11 12" key="1">
    <citation type="submission" date="2012-06" db="EMBL/GenBank/DDBJ databases">
        <title>The complete chromosome of genome of Turneriella parva DSM 21527.</title>
        <authorList>
            <consortium name="US DOE Joint Genome Institute (JGI-PGF)"/>
            <person name="Lucas S."/>
            <person name="Han J."/>
            <person name="Lapidus A."/>
            <person name="Bruce D."/>
            <person name="Goodwin L."/>
            <person name="Pitluck S."/>
            <person name="Peters L."/>
            <person name="Kyrpides N."/>
            <person name="Mavromatis K."/>
            <person name="Ivanova N."/>
            <person name="Mikhailova N."/>
            <person name="Chertkov O."/>
            <person name="Detter J.C."/>
            <person name="Tapia R."/>
            <person name="Han C."/>
            <person name="Land M."/>
            <person name="Hauser L."/>
            <person name="Markowitz V."/>
            <person name="Cheng J.-F."/>
            <person name="Hugenholtz P."/>
            <person name="Woyke T."/>
            <person name="Wu D."/>
            <person name="Gronow S."/>
            <person name="Wellnitz S."/>
            <person name="Brambilla E."/>
            <person name="Klenk H.-P."/>
            <person name="Eisen J.A."/>
        </authorList>
    </citation>
    <scope>NUCLEOTIDE SEQUENCE [LARGE SCALE GENOMIC DNA]</scope>
    <source>
        <strain evidence="12">ATCC BAA-1111 / DSM 21527 / NCTC 11395 / H</strain>
    </source>
</reference>
<dbReference type="PATRIC" id="fig|869212.3.peg.1275"/>
<comment type="cofactor">
    <cofactor evidence="1">
        <name>FAD</name>
        <dbReference type="ChEBI" id="CHEBI:57692"/>
    </cofactor>
</comment>
<dbReference type="InterPro" id="IPR046867">
    <property type="entry name" value="AldOxase/xan_DH_MoCoBD2"/>
</dbReference>
<proteinExistence type="inferred from homology"/>
<dbReference type="OrthoDB" id="9759099at2"/>
<sequence>MSAVGTSHPHESAVGHVTGQAHYIDDMPRMAGELIVDFVGSSFAHAEILSVDVSAAAKIPGVCVFTYKDIGGVNLFGPIIQDEVFLAETHVHFIGEPIVVVAAATHERIAQAKQAVKIELRELPAILSIDAAIEKKKFLTTPIKMEQGDVDAALEKSSHRLDGTFIIGGQEQFYLESQAAFAVPGEGNDLTVYSSTQNTTEVQKVVAEVLGLKHSEVVCICKRMGGGFGGKETQAVMPALMAAIVAQKTKRPARCQFSKDLDMMVTGKRHPYKAIYDVGFSSDGRVTALKIDYFSDGGCTADLSTSILSRTLFHTDNCYDIPNLRATGTICKTNLPSNTAFRGFGGPQGVAAIENILENVATKLGLDAYEVRRRNLYQGETGVTHYGQSVKNNVLPELFAQLYESSDYAERRKAVVKKNAAALAPNPLPASPMSPLRPDGHLPPHAGGGWEGGQHGKLKGLAMTGVKFGISFTTKFLNQGNALVNVYTDGTVQVSTGGTEMGQGLYTKIQQIVADELGVRFEDVKVMPTSSEKSNNTAPTAASAGTDLNGNAAAVACRKIRGRLTEYVARLWGVAPEVVEFREGHVFVSPLPTSPRMRGEGGQTMPFAELTQRAWRERISMGERGFYATPGLDFDYATGKGSPFYYFTNGACVAEVTIDRFTGALTIDRLDILMDIGKSINPGIDRGQLIGGLVQGIGWVTAEELKYSEKGALLSHSPTTYKIPSIQDIPDDLRLEFFDNKLHNFNIRSSKAVAEPPLMLGLAVFCAVKNALSYLSPREAADLKLPATNEEILMCMEKITH</sequence>
<dbReference type="Pfam" id="PF01315">
    <property type="entry name" value="Ald_Xan_dh_C"/>
    <property type="match status" value="1"/>
</dbReference>
<dbReference type="Proteomes" id="UP000006048">
    <property type="component" value="Chromosome"/>
</dbReference>
<dbReference type="SUPFAM" id="SSF56003">
    <property type="entry name" value="Molybdenum cofactor-binding domain"/>
    <property type="match status" value="1"/>
</dbReference>
<keyword evidence="3" id="KW-0285">Flavoprotein</keyword>
<comment type="cofactor">
    <cofactor evidence="9">
        <name>Mo-molybdopterin cytosine dinucleotide</name>
        <dbReference type="ChEBI" id="CHEBI:71308"/>
    </cofactor>
</comment>
<dbReference type="SMART" id="SM01008">
    <property type="entry name" value="Ald_Xan_dh_C"/>
    <property type="match status" value="1"/>
</dbReference>
<accession>I4B3S7</accession>
<dbReference type="GO" id="GO:0051536">
    <property type="term" value="F:iron-sulfur cluster binding"/>
    <property type="evidence" value="ECO:0007669"/>
    <property type="project" value="UniProtKB-KW"/>
</dbReference>
<dbReference type="Pfam" id="PF20256">
    <property type="entry name" value="MoCoBD_2"/>
    <property type="match status" value="1"/>
</dbReference>
<keyword evidence="5" id="KW-0274">FAD</keyword>
<dbReference type="HOGENOM" id="CLU_001681_4_1_12"/>
<keyword evidence="4" id="KW-0479">Metal-binding</keyword>
<evidence type="ECO:0000256" key="6">
    <source>
        <dbReference type="ARBA" id="ARBA00023002"/>
    </source>
</evidence>
<keyword evidence="7" id="KW-0408">Iron</keyword>
<keyword evidence="12" id="KW-1185">Reference proteome</keyword>
<protein>
    <submittedName>
        <fullName evidence="11">Xanthine dehydrogenase, molybdenum binding subunit apoprotein</fullName>
        <ecNumber evidence="11">1.17.1.4</ecNumber>
    </submittedName>
</protein>
<evidence type="ECO:0000256" key="2">
    <source>
        <dbReference type="ARBA" id="ARBA00006849"/>
    </source>
</evidence>
<dbReference type="FunFam" id="3.30.365.10:FF:000001">
    <property type="entry name" value="Xanthine dehydrogenase oxidase"/>
    <property type="match status" value="1"/>
</dbReference>
<evidence type="ECO:0000313" key="11">
    <source>
        <dbReference type="EMBL" id="AFM11934.1"/>
    </source>
</evidence>
<dbReference type="STRING" id="869212.Turpa_1286"/>
<dbReference type="FunFam" id="3.30.365.10:FF:000003">
    <property type="entry name" value="Aldehyde oxidase 1"/>
    <property type="match status" value="1"/>
</dbReference>
<dbReference type="EC" id="1.17.1.4" evidence="11"/>
<dbReference type="GO" id="GO:0004854">
    <property type="term" value="F:xanthine dehydrogenase activity"/>
    <property type="evidence" value="ECO:0007669"/>
    <property type="project" value="UniProtKB-EC"/>
</dbReference>
<feature type="domain" description="Aldehyde oxidase/xanthine dehydrogenase a/b hammerhead" evidence="10">
    <location>
        <begin position="18"/>
        <end position="124"/>
    </location>
</feature>
<evidence type="ECO:0000256" key="5">
    <source>
        <dbReference type="ARBA" id="ARBA00022827"/>
    </source>
</evidence>
<evidence type="ECO:0000256" key="8">
    <source>
        <dbReference type="ARBA" id="ARBA00023014"/>
    </source>
</evidence>
<dbReference type="SUPFAM" id="SSF54665">
    <property type="entry name" value="CO dehydrogenase molybdoprotein N-domain-like"/>
    <property type="match status" value="1"/>
</dbReference>
<evidence type="ECO:0000313" key="12">
    <source>
        <dbReference type="Proteomes" id="UP000006048"/>
    </source>
</evidence>
<organism evidence="11 12">
    <name type="scientific">Turneriella parva (strain ATCC BAA-1111 / DSM 21527 / NCTC 11395 / H)</name>
    <name type="common">Leptospira parva</name>
    <dbReference type="NCBI Taxonomy" id="869212"/>
    <lineage>
        <taxon>Bacteria</taxon>
        <taxon>Pseudomonadati</taxon>
        <taxon>Spirochaetota</taxon>
        <taxon>Spirochaetia</taxon>
        <taxon>Leptospirales</taxon>
        <taxon>Leptospiraceae</taxon>
        <taxon>Turneriella</taxon>
    </lineage>
</organism>